<gene>
    <name evidence="3" type="ORF">C8A01DRAFT_14141</name>
</gene>
<dbReference type="EMBL" id="MU854344">
    <property type="protein sequence ID" value="KAK4042206.1"/>
    <property type="molecule type" value="Genomic_DNA"/>
</dbReference>
<keyword evidence="4" id="KW-1185">Reference proteome</keyword>
<name>A0AAN6PJU1_9PEZI</name>
<evidence type="ECO:0000256" key="1">
    <source>
        <dbReference type="SAM" id="MobiDB-lite"/>
    </source>
</evidence>
<proteinExistence type="predicted"/>
<dbReference type="Pfam" id="PF25482">
    <property type="entry name" value="DUF7905"/>
    <property type="match status" value="1"/>
</dbReference>
<sequence>MEFLTEFYLTTLWTYKSKIVREVIEDMAVMGFAQAEFTYDSEFSWFKVTCRKDDADVIRYRFGLIAREVEKEAFEACEDDLLHMDDTLMSSFDNEWFSQQPGDASSSAAGETDELYCRPEPLAKYPFVETWDDLDKHNEFYTIMDIMDRSDADLVEKELDISYTAGLAGKLVHIAGQSKESISKARERLLVALAIKKLQAIPSWAEHVVYAENQVDVGRPGFTADIRYLANIDPKLASSTLIDRLMVEELADSYKTIYREASSIRICPWAADKQCYVSLFGPAVAVRPRDRTVLGNKPAITTRMIEKVNIPASEPSQPAHDQVPQASNQVESWIETVPVHEESVRHAAHYLLDTQAVPRPSAMPADYDLLEFLEDETTLCPGTPSAAISEVARNHRIADAQIPTLCPDFPALQPGTSSVETMANLRRHELGFTGDDCLIDMLAAVDTTGPRDAPRSSISWGMPSLIPLPTDNANGDGKDDSGEQRAAVGSSMQNRNPGSAPHMDQRRPQQGTSAESNLSKGVAAGKHETTQQADRKTSHSHGLAAPGAQSGRPPALDAKTGGSDQLLATENFVKGLEAAMARLLSVGPYRRGRVAVRAEFGRIILEKVDGSGLAFNNVNTPSDGWEEAALLRNLKAGYGRNRDIHFTKILSTYAYDIEDMINTKTNGARLWEQQPSRVWTTYSFHCALRSEKNDMSPFIVDVEDGGIAGIEFSYSIRPQNDVPGADKPMPIYVHAICRHWDLRIVTSRVKTDEMEKTFGAFANDLMQSLSVLCNEKGLTELQFAVPAKSPADVKEVRVLTKWRYASLDKKSALEITEVQQLKTEDYSEGPYSDAAWYSYAGKRSRPWPSRLTQENRNKGEVPRWYEAAVVSLELEKLCQQNALLKIGEKADWDAQELRVRGIFPAIYGPALQMVRLMDHVGRLDDNHLSQLYGGLLLRHNFPLPQVPGQ</sequence>
<feature type="compositionally biased region" description="Polar residues" evidence="1">
    <location>
        <begin position="508"/>
        <end position="519"/>
    </location>
</feature>
<feature type="domain" description="DUF7905" evidence="2">
    <location>
        <begin position="720"/>
        <end position="896"/>
    </location>
</feature>
<evidence type="ECO:0000313" key="4">
    <source>
        <dbReference type="Proteomes" id="UP001303115"/>
    </source>
</evidence>
<accession>A0AAN6PJU1</accession>
<comment type="caution">
    <text evidence="3">The sequence shown here is derived from an EMBL/GenBank/DDBJ whole genome shotgun (WGS) entry which is preliminary data.</text>
</comment>
<feature type="region of interest" description="Disordered" evidence="1">
    <location>
        <begin position="448"/>
        <end position="562"/>
    </location>
</feature>
<protein>
    <recommendedName>
        <fullName evidence="2">DUF7905 domain-containing protein</fullName>
    </recommendedName>
</protein>
<dbReference type="InterPro" id="IPR057227">
    <property type="entry name" value="DUF7905"/>
</dbReference>
<dbReference type="Proteomes" id="UP001303115">
    <property type="component" value="Unassembled WGS sequence"/>
</dbReference>
<organism evidence="3 4">
    <name type="scientific">Parachaetomium inaequale</name>
    <dbReference type="NCBI Taxonomy" id="2588326"/>
    <lineage>
        <taxon>Eukaryota</taxon>
        <taxon>Fungi</taxon>
        <taxon>Dikarya</taxon>
        <taxon>Ascomycota</taxon>
        <taxon>Pezizomycotina</taxon>
        <taxon>Sordariomycetes</taxon>
        <taxon>Sordariomycetidae</taxon>
        <taxon>Sordariales</taxon>
        <taxon>Chaetomiaceae</taxon>
        <taxon>Parachaetomium</taxon>
    </lineage>
</organism>
<dbReference type="AlphaFoldDB" id="A0AAN6PJU1"/>
<evidence type="ECO:0000259" key="2">
    <source>
        <dbReference type="Pfam" id="PF25482"/>
    </source>
</evidence>
<feature type="compositionally biased region" description="Basic and acidic residues" evidence="1">
    <location>
        <begin position="525"/>
        <end position="537"/>
    </location>
</feature>
<reference evidence="4" key="1">
    <citation type="journal article" date="2023" name="Mol. Phylogenet. Evol.">
        <title>Genome-scale phylogeny and comparative genomics of the fungal order Sordariales.</title>
        <authorList>
            <person name="Hensen N."/>
            <person name="Bonometti L."/>
            <person name="Westerberg I."/>
            <person name="Brannstrom I.O."/>
            <person name="Guillou S."/>
            <person name="Cros-Aarteil S."/>
            <person name="Calhoun S."/>
            <person name="Haridas S."/>
            <person name="Kuo A."/>
            <person name="Mondo S."/>
            <person name="Pangilinan J."/>
            <person name="Riley R."/>
            <person name="LaButti K."/>
            <person name="Andreopoulos B."/>
            <person name="Lipzen A."/>
            <person name="Chen C."/>
            <person name="Yan M."/>
            <person name="Daum C."/>
            <person name="Ng V."/>
            <person name="Clum A."/>
            <person name="Steindorff A."/>
            <person name="Ohm R.A."/>
            <person name="Martin F."/>
            <person name="Silar P."/>
            <person name="Natvig D.O."/>
            <person name="Lalanne C."/>
            <person name="Gautier V."/>
            <person name="Ament-Velasquez S.L."/>
            <person name="Kruys A."/>
            <person name="Hutchinson M.I."/>
            <person name="Powell A.J."/>
            <person name="Barry K."/>
            <person name="Miller A.N."/>
            <person name="Grigoriev I.V."/>
            <person name="Debuchy R."/>
            <person name="Gladieux P."/>
            <person name="Hiltunen Thoren M."/>
            <person name="Johannesson H."/>
        </authorList>
    </citation>
    <scope>NUCLEOTIDE SEQUENCE [LARGE SCALE GENOMIC DNA]</scope>
    <source>
        <strain evidence="4">CBS 284.82</strain>
    </source>
</reference>
<evidence type="ECO:0000313" key="3">
    <source>
        <dbReference type="EMBL" id="KAK4042206.1"/>
    </source>
</evidence>